<name>A0A8S3BCU1_9BILA</name>
<proteinExistence type="predicted"/>
<evidence type="ECO:0000313" key="1">
    <source>
        <dbReference type="EMBL" id="CAF4807711.1"/>
    </source>
</evidence>
<gene>
    <name evidence="1" type="ORF">SMN809_LOCUS47459</name>
</gene>
<dbReference type="Proteomes" id="UP000676336">
    <property type="component" value="Unassembled WGS sequence"/>
</dbReference>
<feature type="non-terminal residue" evidence="1">
    <location>
        <position position="1"/>
    </location>
</feature>
<organism evidence="1 2">
    <name type="scientific">Rotaria magnacalcarata</name>
    <dbReference type="NCBI Taxonomy" id="392030"/>
    <lineage>
        <taxon>Eukaryota</taxon>
        <taxon>Metazoa</taxon>
        <taxon>Spiralia</taxon>
        <taxon>Gnathifera</taxon>
        <taxon>Rotifera</taxon>
        <taxon>Eurotatoria</taxon>
        <taxon>Bdelloidea</taxon>
        <taxon>Philodinida</taxon>
        <taxon>Philodinidae</taxon>
        <taxon>Rotaria</taxon>
    </lineage>
</organism>
<comment type="caution">
    <text evidence="1">The sequence shown here is derived from an EMBL/GenBank/DDBJ whole genome shotgun (WGS) entry which is preliminary data.</text>
</comment>
<sequence length="49" mass="5587">VCKKPLDALVHSISDKLSSPLETLKRRGIPVDRLLKSPEQQRNFPTFNL</sequence>
<protein>
    <submittedName>
        <fullName evidence="1">Uncharacterized protein</fullName>
    </submittedName>
</protein>
<dbReference type="EMBL" id="CAJOBI010150164">
    <property type="protein sequence ID" value="CAF4807711.1"/>
    <property type="molecule type" value="Genomic_DNA"/>
</dbReference>
<reference evidence="1" key="1">
    <citation type="submission" date="2021-02" db="EMBL/GenBank/DDBJ databases">
        <authorList>
            <person name="Nowell W R."/>
        </authorList>
    </citation>
    <scope>NUCLEOTIDE SEQUENCE</scope>
</reference>
<dbReference type="AlphaFoldDB" id="A0A8S3BCU1"/>
<evidence type="ECO:0000313" key="2">
    <source>
        <dbReference type="Proteomes" id="UP000676336"/>
    </source>
</evidence>
<accession>A0A8S3BCU1</accession>